<gene>
    <name evidence="5" type="ORF">STCU_11213</name>
</gene>
<accession>S9TJD9</accession>
<dbReference type="InterPro" id="IPR005000">
    <property type="entry name" value="Aldolase/citrate-lyase_domain"/>
</dbReference>
<keyword evidence="6" id="KW-1185">Reference proteome</keyword>
<dbReference type="PANTHER" id="PTHR30502:SF0">
    <property type="entry name" value="PHOSPHOENOLPYRUVATE CARBOXYLASE FAMILY PROTEIN"/>
    <property type="match status" value="1"/>
</dbReference>
<dbReference type="AlphaFoldDB" id="S9TJD9"/>
<dbReference type="EMBL" id="ATMH01011111">
    <property type="protein sequence ID" value="EPY16483.1"/>
    <property type="molecule type" value="Genomic_DNA"/>
</dbReference>
<evidence type="ECO:0000256" key="1">
    <source>
        <dbReference type="ARBA" id="ARBA00005568"/>
    </source>
</evidence>
<evidence type="ECO:0000256" key="2">
    <source>
        <dbReference type="ARBA" id="ARBA00022723"/>
    </source>
</evidence>
<keyword evidence="3" id="KW-0456">Lyase</keyword>
<protein>
    <recommendedName>
        <fullName evidence="4">HpcH/HpaI aldolase/citrate lyase domain-containing protein</fullName>
    </recommendedName>
</protein>
<proteinExistence type="inferred from homology"/>
<reference evidence="5 6" key="1">
    <citation type="journal article" date="2013" name="PLoS ONE">
        <title>Predicting the Proteins of Angomonas deanei, Strigomonas culicis and Their Respective Endosymbionts Reveals New Aspects of the Trypanosomatidae Family.</title>
        <authorList>
            <person name="Motta M.C."/>
            <person name="Martins A.C."/>
            <person name="de Souza S.S."/>
            <person name="Catta-Preta C.M."/>
            <person name="Silva R."/>
            <person name="Klein C.C."/>
            <person name="de Almeida L.G."/>
            <person name="de Lima Cunha O."/>
            <person name="Ciapina L.P."/>
            <person name="Brocchi M."/>
            <person name="Colabardini A.C."/>
            <person name="de Araujo Lima B."/>
            <person name="Machado C.R."/>
            <person name="de Almeida Soares C.M."/>
            <person name="Probst C.M."/>
            <person name="de Menezes C.B."/>
            <person name="Thompson C.E."/>
            <person name="Bartholomeu D.C."/>
            <person name="Gradia D.F."/>
            <person name="Pavoni D.P."/>
            <person name="Grisard E.C."/>
            <person name="Fantinatti-Garboggini F."/>
            <person name="Marchini F.K."/>
            <person name="Rodrigues-Luiz G.F."/>
            <person name="Wagner G."/>
            <person name="Goldman G.H."/>
            <person name="Fietto J.L."/>
            <person name="Elias M.C."/>
            <person name="Goldman M.H."/>
            <person name="Sagot M.F."/>
            <person name="Pereira M."/>
            <person name="Stoco P.H."/>
            <person name="de Mendonca-Neto R.P."/>
            <person name="Teixeira S.M."/>
            <person name="Maciel T.E."/>
            <person name="de Oliveira Mendes T.A."/>
            <person name="Urmenyi T.P."/>
            <person name="de Souza W."/>
            <person name="Schenkman S."/>
            <person name="de Vasconcelos A.T."/>
        </authorList>
    </citation>
    <scope>NUCLEOTIDE SEQUENCE [LARGE SCALE GENOMIC DNA]</scope>
</reference>
<comment type="similarity">
    <text evidence="1">Belongs to the HpcH/HpaI aldolase family.</text>
</comment>
<feature type="domain" description="HpcH/HpaI aldolase/citrate lyase" evidence="4">
    <location>
        <begin position="4"/>
        <end position="112"/>
    </location>
</feature>
<evidence type="ECO:0000313" key="6">
    <source>
        <dbReference type="Proteomes" id="UP000015354"/>
    </source>
</evidence>
<dbReference type="SUPFAM" id="SSF51621">
    <property type="entry name" value="Phosphoenolpyruvate/pyruvate domain"/>
    <property type="match status" value="1"/>
</dbReference>
<dbReference type="Proteomes" id="UP000015354">
    <property type="component" value="Unassembled WGS sequence"/>
</dbReference>
<comment type="caution">
    <text evidence="5">The sequence shown here is derived from an EMBL/GenBank/DDBJ whole genome shotgun (WGS) entry which is preliminary data.</text>
</comment>
<organism evidence="5 6">
    <name type="scientific">Strigomonas culicis</name>
    <dbReference type="NCBI Taxonomy" id="28005"/>
    <lineage>
        <taxon>Eukaryota</taxon>
        <taxon>Discoba</taxon>
        <taxon>Euglenozoa</taxon>
        <taxon>Kinetoplastea</taxon>
        <taxon>Metakinetoplastina</taxon>
        <taxon>Trypanosomatida</taxon>
        <taxon>Trypanosomatidae</taxon>
        <taxon>Strigomonadinae</taxon>
        <taxon>Strigomonas</taxon>
    </lineage>
</organism>
<dbReference type="GO" id="GO:0046872">
    <property type="term" value="F:metal ion binding"/>
    <property type="evidence" value="ECO:0007669"/>
    <property type="project" value="UniProtKB-KW"/>
</dbReference>
<dbReference type="GO" id="GO:0016832">
    <property type="term" value="F:aldehyde-lyase activity"/>
    <property type="evidence" value="ECO:0007669"/>
    <property type="project" value="TreeGrafter"/>
</dbReference>
<dbReference type="GO" id="GO:0005737">
    <property type="term" value="C:cytoplasm"/>
    <property type="evidence" value="ECO:0007669"/>
    <property type="project" value="TreeGrafter"/>
</dbReference>
<dbReference type="PANTHER" id="PTHR30502">
    <property type="entry name" value="2-KETO-3-DEOXY-L-RHAMNONATE ALDOLASE"/>
    <property type="match status" value="1"/>
</dbReference>
<dbReference type="InterPro" id="IPR040442">
    <property type="entry name" value="Pyrv_kinase-like_dom_sf"/>
</dbReference>
<keyword evidence="2" id="KW-0479">Metal-binding</keyword>
<evidence type="ECO:0000256" key="3">
    <source>
        <dbReference type="ARBA" id="ARBA00023239"/>
    </source>
</evidence>
<name>S9TJD9_9TRYP</name>
<sequence>MGDSKRNMIVAFQVETQACIDHLDDILTVPGVDMAFLGPYDQCLSSGIYDAEGAARMLDSPALDRILETLAAKAQAAGVLLGVYLGGGTSRVEKYLRLGFHFISIGSDLDALTTCATARLRELPAITAAVGGAVASYTAPPSNNL</sequence>
<evidence type="ECO:0000259" key="4">
    <source>
        <dbReference type="Pfam" id="PF03328"/>
    </source>
</evidence>
<dbReference type="InterPro" id="IPR050251">
    <property type="entry name" value="HpcH-HpaI_aldolase"/>
</dbReference>
<dbReference type="InterPro" id="IPR015813">
    <property type="entry name" value="Pyrv/PenolPyrv_kinase-like_dom"/>
</dbReference>
<dbReference type="Gene3D" id="3.20.20.60">
    <property type="entry name" value="Phosphoenolpyruvate-binding domains"/>
    <property type="match status" value="1"/>
</dbReference>
<dbReference type="OrthoDB" id="1621678at2759"/>
<evidence type="ECO:0000313" key="5">
    <source>
        <dbReference type="EMBL" id="EPY16483.1"/>
    </source>
</evidence>
<dbReference type="Pfam" id="PF03328">
    <property type="entry name" value="HpcH_HpaI"/>
    <property type="match status" value="1"/>
</dbReference>